<evidence type="ECO:0000256" key="4">
    <source>
        <dbReference type="ARBA" id="ARBA00023136"/>
    </source>
</evidence>
<keyword evidence="2 5" id="KW-0812">Transmembrane</keyword>
<dbReference type="PANTHER" id="PTHR30371">
    <property type="entry name" value="SEC-INDEPENDENT PROTEIN TRANSLOCASE PROTEIN TATC"/>
    <property type="match status" value="1"/>
</dbReference>
<proteinExistence type="inferred from homology"/>
<dbReference type="Pfam" id="PF00902">
    <property type="entry name" value="TatC"/>
    <property type="match status" value="1"/>
</dbReference>
<dbReference type="RefSeq" id="WP_110400594.1">
    <property type="nucleotide sequence ID" value="NZ_QJJS01000007.1"/>
</dbReference>
<dbReference type="Proteomes" id="UP000247811">
    <property type="component" value="Unassembled WGS sequence"/>
</dbReference>
<dbReference type="OrthoDB" id="9777044at2"/>
<dbReference type="GO" id="GO:0043953">
    <property type="term" value="P:protein transport by the Tat complex"/>
    <property type="evidence" value="ECO:0007669"/>
    <property type="project" value="UniProtKB-UniRule"/>
</dbReference>
<evidence type="ECO:0000256" key="3">
    <source>
        <dbReference type="ARBA" id="ARBA00022989"/>
    </source>
</evidence>
<keyword evidence="5" id="KW-0653">Protein transport</keyword>
<evidence type="ECO:0000313" key="6">
    <source>
        <dbReference type="EMBL" id="PXW96173.1"/>
    </source>
</evidence>
<feature type="transmembrane region" description="Helical" evidence="5">
    <location>
        <begin position="207"/>
        <end position="224"/>
    </location>
</feature>
<feature type="transmembrane region" description="Helical" evidence="5">
    <location>
        <begin position="128"/>
        <end position="149"/>
    </location>
</feature>
<feature type="transmembrane region" description="Helical" evidence="5">
    <location>
        <begin position="88"/>
        <end position="107"/>
    </location>
</feature>
<evidence type="ECO:0000313" key="7">
    <source>
        <dbReference type="Proteomes" id="UP000247811"/>
    </source>
</evidence>
<gene>
    <name evidence="5" type="primary">tatC</name>
    <name evidence="6" type="ORF">C7444_10779</name>
</gene>
<dbReference type="GO" id="GO:0009977">
    <property type="term" value="F:proton motive force dependent protein transmembrane transporter activity"/>
    <property type="evidence" value="ECO:0007669"/>
    <property type="project" value="TreeGrafter"/>
</dbReference>
<feature type="transmembrane region" description="Helical" evidence="5">
    <location>
        <begin position="61"/>
        <end position="82"/>
    </location>
</feature>
<dbReference type="NCBIfam" id="TIGR00945">
    <property type="entry name" value="tatC"/>
    <property type="match status" value="1"/>
</dbReference>
<keyword evidence="5" id="KW-0813">Transport</keyword>
<keyword evidence="5" id="KW-0811">Translocation</keyword>
<dbReference type="HAMAP" id="MF_00902">
    <property type="entry name" value="TatC"/>
    <property type="match status" value="1"/>
</dbReference>
<feature type="transmembrane region" description="Helical" evidence="5">
    <location>
        <begin position="230"/>
        <end position="249"/>
    </location>
</feature>
<comment type="function">
    <text evidence="5">Part of the twin-arginine translocation (Tat) system that transports large folded proteins containing a characteristic twin-arginine motif in their signal peptide across membranes. Together with TatB, TatC is part of a receptor directly interacting with Tat signal peptides.</text>
</comment>
<dbReference type="AlphaFoldDB" id="A0A318H8I2"/>
<accession>A0A318H8I2</accession>
<comment type="caution">
    <text evidence="6">The sequence shown here is derived from an EMBL/GenBank/DDBJ whole genome shotgun (WGS) entry which is preliminary data.</text>
</comment>
<evidence type="ECO:0000256" key="2">
    <source>
        <dbReference type="ARBA" id="ARBA00022692"/>
    </source>
</evidence>
<dbReference type="GO" id="GO:0033281">
    <property type="term" value="C:TAT protein transport complex"/>
    <property type="evidence" value="ECO:0007669"/>
    <property type="project" value="UniProtKB-UniRule"/>
</dbReference>
<protein>
    <recommendedName>
        <fullName evidence="5">Sec-independent protein translocase protein TatC</fullName>
    </recommendedName>
</protein>
<feature type="transmembrane region" description="Helical" evidence="5">
    <location>
        <begin position="169"/>
        <end position="195"/>
    </location>
</feature>
<feature type="transmembrane region" description="Helical" evidence="5">
    <location>
        <begin position="30"/>
        <end position="49"/>
    </location>
</feature>
<organism evidence="6 7">
    <name type="scientific">Sphaerotilus hippei</name>
    <dbReference type="NCBI Taxonomy" id="744406"/>
    <lineage>
        <taxon>Bacteria</taxon>
        <taxon>Pseudomonadati</taxon>
        <taxon>Pseudomonadota</taxon>
        <taxon>Betaproteobacteria</taxon>
        <taxon>Burkholderiales</taxon>
        <taxon>Sphaerotilaceae</taxon>
        <taxon>Sphaerotilus</taxon>
    </lineage>
</organism>
<name>A0A318H8I2_9BURK</name>
<reference evidence="6 7" key="1">
    <citation type="submission" date="2018-05" db="EMBL/GenBank/DDBJ databases">
        <title>Genomic Encyclopedia of Type Strains, Phase IV (KMG-IV): sequencing the most valuable type-strain genomes for metagenomic binning, comparative biology and taxonomic classification.</title>
        <authorList>
            <person name="Goeker M."/>
        </authorList>
    </citation>
    <scope>NUCLEOTIDE SEQUENCE [LARGE SCALE GENOMIC DNA]</scope>
    <source>
        <strain evidence="6 7">DSM 566</strain>
    </source>
</reference>
<dbReference type="GO" id="GO:0065002">
    <property type="term" value="P:intracellular protein transmembrane transport"/>
    <property type="evidence" value="ECO:0007669"/>
    <property type="project" value="TreeGrafter"/>
</dbReference>
<keyword evidence="7" id="KW-1185">Reference proteome</keyword>
<keyword evidence="5" id="KW-1003">Cell membrane</keyword>
<comment type="similarity">
    <text evidence="5">Belongs to the TatC family.</text>
</comment>
<comment type="subcellular location">
    <subcellularLocation>
        <location evidence="5">Cell membrane</location>
        <topology evidence="5">Multi-pass membrane protein</topology>
    </subcellularLocation>
    <subcellularLocation>
        <location evidence="1">Membrane</location>
        <topology evidence="1">Multi-pass membrane protein</topology>
    </subcellularLocation>
</comment>
<dbReference type="PRINTS" id="PR01840">
    <property type="entry name" value="TATCFAMILY"/>
</dbReference>
<dbReference type="EMBL" id="QJJS01000007">
    <property type="protein sequence ID" value="PXW96173.1"/>
    <property type="molecule type" value="Genomic_DNA"/>
</dbReference>
<keyword evidence="3 5" id="KW-1133">Transmembrane helix</keyword>
<keyword evidence="4 5" id="KW-0472">Membrane</keyword>
<comment type="subunit">
    <text evidence="5">The Tat system comprises two distinct complexes: a TatABC complex, containing multiple copies of TatA, TatB and TatC subunits, and a separate TatA complex, containing only TatA subunits. Substrates initially bind to the TatABC complex, which probably triggers association of the separate TatA complex to form the active translocon.</text>
</comment>
<evidence type="ECO:0000256" key="1">
    <source>
        <dbReference type="ARBA" id="ARBA00004141"/>
    </source>
</evidence>
<evidence type="ECO:0000256" key="5">
    <source>
        <dbReference type="HAMAP-Rule" id="MF_00902"/>
    </source>
</evidence>
<dbReference type="PANTHER" id="PTHR30371:SF0">
    <property type="entry name" value="SEC-INDEPENDENT PROTEIN TRANSLOCASE PROTEIN TATC, CHLOROPLASTIC-RELATED"/>
    <property type="match status" value="1"/>
</dbReference>
<dbReference type="InterPro" id="IPR002033">
    <property type="entry name" value="TatC"/>
</dbReference>
<sequence length="268" mass="28669">MSSSPPPPHDGLTGTEQPFVSHLIELRDRLLKAVYGIGAVFALLCLYPGPSGLYDLLAHPLVAALPAGSKMIAVGVVSPFLIPVKVTLLAGFGVALPWVLYQVWAFVAPGLYQHEQRLVLPLVASSTVLFYTGVAFCYFFVFGQAFPAIQSMAPESVAVSPDIEAYLDFVITMFLAFGIAFEVPIAIIVLARLGVVSIEQLREFRRYFWVAAAAAAGLVTPPDAVSMVALLIPMGLLYEVGIVAAQMFIKHTKAPDATNPDPADPGKP</sequence>